<feature type="region of interest" description="Disordered" evidence="1">
    <location>
        <begin position="1"/>
        <end position="111"/>
    </location>
</feature>
<evidence type="ECO:0000313" key="2">
    <source>
        <dbReference type="Proteomes" id="UP000095280"/>
    </source>
</evidence>
<accession>A0A1I8FKI7</accession>
<evidence type="ECO:0000313" key="3">
    <source>
        <dbReference type="WBParaSite" id="maker-unitig_36704-snap-gene-0.2-mRNA-1"/>
    </source>
</evidence>
<evidence type="ECO:0000256" key="1">
    <source>
        <dbReference type="SAM" id="MobiDB-lite"/>
    </source>
</evidence>
<protein>
    <submittedName>
        <fullName evidence="3">RNF220 domain-containing protein</fullName>
    </submittedName>
</protein>
<dbReference type="Proteomes" id="UP000095280">
    <property type="component" value="Unplaced"/>
</dbReference>
<keyword evidence="2" id="KW-1185">Reference proteome</keyword>
<name>A0A1I8FKI7_9PLAT</name>
<dbReference type="WBParaSite" id="maker-unitig_36704-snap-gene-0.2-mRNA-1">
    <property type="protein sequence ID" value="maker-unitig_36704-snap-gene-0.2-mRNA-1"/>
    <property type="gene ID" value="maker-unitig_36704-snap-gene-0.2"/>
</dbReference>
<feature type="compositionally biased region" description="Basic and acidic residues" evidence="1">
    <location>
        <begin position="102"/>
        <end position="111"/>
    </location>
</feature>
<organism evidence="2 3">
    <name type="scientific">Macrostomum lignano</name>
    <dbReference type="NCBI Taxonomy" id="282301"/>
    <lineage>
        <taxon>Eukaryota</taxon>
        <taxon>Metazoa</taxon>
        <taxon>Spiralia</taxon>
        <taxon>Lophotrochozoa</taxon>
        <taxon>Platyhelminthes</taxon>
        <taxon>Rhabditophora</taxon>
        <taxon>Macrostomorpha</taxon>
        <taxon>Macrostomida</taxon>
        <taxon>Macrostomidae</taxon>
        <taxon>Macrostomum</taxon>
    </lineage>
</organism>
<reference evidence="3" key="1">
    <citation type="submission" date="2016-11" db="UniProtKB">
        <authorList>
            <consortium name="WormBaseParasite"/>
        </authorList>
    </citation>
    <scope>IDENTIFICATION</scope>
</reference>
<proteinExistence type="predicted"/>
<feature type="compositionally biased region" description="Basic and acidic residues" evidence="1">
    <location>
        <begin position="1"/>
        <end position="11"/>
    </location>
</feature>
<sequence length="111" mass="12406">RQQRHKEESRQRNKSQQVEASRESRREPPLTGAAEAAAITFEKSLKRRRSASSTERSQPAVASNLSEIILEGNLTDDGEHRDGSFGSEVGEDEEVPTLKNSSDQRDALSWI</sequence>
<feature type="compositionally biased region" description="Polar residues" evidence="1">
    <location>
        <begin position="51"/>
        <end position="66"/>
    </location>
</feature>
<dbReference type="AlphaFoldDB" id="A0A1I8FKI7"/>